<organism evidence="1 2">
    <name type="scientific">Roridomyces roridus</name>
    <dbReference type="NCBI Taxonomy" id="1738132"/>
    <lineage>
        <taxon>Eukaryota</taxon>
        <taxon>Fungi</taxon>
        <taxon>Dikarya</taxon>
        <taxon>Basidiomycota</taxon>
        <taxon>Agaricomycotina</taxon>
        <taxon>Agaricomycetes</taxon>
        <taxon>Agaricomycetidae</taxon>
        <taxon>Agaricales</taxon>
        <taxon>Marasmiineae</taxon>
        <taxon>Mycenaceae</taxon>
        <taxon>Roridomyces</taxon>
    </lineage>
</organism>
<protein>
    <submittedName>
        <fullName evidence="1">Uncharacterized protein</fullName>
    </submittedName>
</protein>
<dbReference type="AlphaFoldDB" id="A0AAD7FXL6"/>
<gene>
    <name evidence="1" type="ORF">FB45DRAFT_898380</name>
</gene>
<name>A0AAD7FXL6_9AGAR</name>
<evidence type="ECO:0000313" key="1">
    <source>
        <dbReference type="EMBL" id="KAJ7644644.1"/>
    </source>
</evidence>
<comment type="caution">
    <text evidence="1">The sequence shown here is derived from an EMBL/GenBank/DDBJ whole genome shotgun (WGS) entry which is preliminary data.</text>
</comment>
<dbReference type="EMBL" id="JARKIF010000003">
    <property type="protein sequence ID" value="KAJ7644644.1"/>
    <property type="molecule type" value="Genomic_DNA"/>
</dbReference>
<accession>A0AAD7FXL6</accession>
<proteinExistence type="predicted"/>
<sequence length="365" mass="40748">MLSQFRLGGDTEASVDRADLSKPLSRPELISLVDFKIEARPREIRVDRSYASIGFVAHRGQSFADRQFLCRGFELPNKTYTYERDHGTQWGVKGAVGFSQGSPLGTVGLSYDRSSSTTTQAIDDRVMPKCLVKWEEGEEWGDEEDADESYSSYNISFQPREVCFSSTRDSEPHPLAVNVGMGVNFRSAPSGQPPLPPLSFVNRNQVLMWILDPSSKAQIRGILVLISSYLDDVHKTENLEIFEQKEVEFDVSPPTSKVSSDQSKPGTISLSVAQVNRPDESRLVRAAASPAKKFNALLPKFLRPSEKPSPVLPEIVSPHEYLARGWDVNNNKWRKVLWPALDKDFRVAALEQSAPCVEIEDSGRS</sequence>
<evidence type="ECO:0000313" key="2">
    <source>
        <dbReference type="Proteomes" id="UP001221142"/>
    </source>
</evidence>
<keyword evidence="2" id="KW-1185">Reference proteome</keyword>
<reference evidence="1" key="1">
    <citation type="submission" date="2023-03" db="EMBL/GenBank/DDBJ databases">
        <title>Massive genome expansion in bonnet fungi (Mycena s.s.) driven by repeated elements and novel gene families across ecological guilds.</title>
        <authorList>
            <consortium name="Lawrence Berkeley National Laboratory"/>
            <person name="Harder C.B."/>
            <person name="Miyauchi S."/>
            <person name="Viragh M."/>
            <person name="Kuo A."/>
            <person name="Thoen E."/>
            <person name="Andreopoulos B."/>
            <person name="Lu D."/>
            <person name="Skrede I."/>
            <person name="Drula E."/>
            <person name="Henrissat B."/>
            <person name="Morin E."/>
            <person name="Kohler A."/>
            <person name="Barry K."/>
            <person name="LaButti K."/>
            <person name="Morin E."/>
            <person name="Salamov A."/>
            <person name="Lipzen A."/>
            <person name="Mereny Z."/>
            <person name="Hegedus B."/>
            <person name="Baldrian P."/>
            <person name="Stursova M."/>
            <person name="Weitz H."/>
            <person name="Taylor A."/>
            <person name="Grigoriev I.V."/>
            <person name="Nagy L.G."/>
            <person name="Martin F."/>
            <person name="Kauserud H."/>
        </authorList>
    </citation>
    <scope>NUCLEOTIDE SEQUENCE</scope>
    <source>
        <strain evidence="1">9284</strain>
    </source>
</reference>
<dbReference type="Proteomes" id="UP001221142">
    <property type="component" value="Unassembled WGS sequence"/>
</dbReference>